<comment type="caution">
    <text evidence="2">The sequence shown here is derived from an EMBL/GenBank/DDBJ whole genome shotgun (WGS) entry which is preliminary data.</text>
</comment>
<accession>A0A8S1FA77</accession>
<dbReference type="EMBL" id="CADEPM010000008">
    <property type="protein sequence ID" value="CAB3409238.1"/>
    <property type="molecule type" value="Genomic_DNA"/>
</dbReference>
<gene>
    <name evidence="2" type="ORF">CBOVIS_LOCUS10917</name>
</gene>
<evidence type="ECO:0000256" key="1">
    <source>
        <dbReference type="SAM" id="MobiDB-lite"/>
    </source>
</evidence>
<proteinExistence type="predicted"/>
<dbReference type="AlphaFoldDB" id="A0A8S1FA77"/>
<evidence type="ECO:0000313" key="2">
    <source>
        <dbReference type="EMBL" id="CAB3409238.1"/>
    </source>
</evidence>
<sequence>MSTSAPMDSLHSKCKKTPEKRIQMRKKTPKELEEMATAKATDRALSCESTEDEPQPPRAVPSQTSMSKLNKDLVGIEFKPHFYYKSKFQQKVPMVKAFAHAEAVEANQKK</sequence>
<organism evidence="2 3">
    <name type="scientific">Caenorhabditis bovis</name>
    <dbReference type="NCBI Taxonomy" id="2654633"/>
    <lineage>
        <taxon>Eukaryota</taxon>
        <taxon>Metazoa</taxon>
        <taxon>Ecdysozoa</taxon>
        <taxon>Nematoda</taxon>
        <taxon>Chromadorea</taxon>
        <taxon>Rhabditida</taxon>
        <taxon>Rhabditina</taxon>
        <taxon>Rhabditomorpha</taxon>
        <taxon>Rhabditoidea</taxon>
        <taxon>Rhabditidae</taxon>
        <taxon>Peloderinae</taxon>
        <taxon>Caenorhabditis</taxon>
    </lineage>
</organism>
<dbReference type="OrthoDB" id="5791661at2759"/>
<keyword evidence="3" id="KW-1185">Reference proteome</keyword>
<feature type="region of interest" description="Disordered" evidence="1">
    <location>
        <begin position="1"/>
        <end position="67"/>
    </location>
</feature>
<evidence type="ECO:0000313" key="3">
    <source>
        <dbReference type="Proteomes" id="UP000494206"/>
    </source>
</evidence>
<protein>
    <submittedName>
        <fullName evidence="2">Uncharacterized protein</fullName>
    </submittedName>
</protein>
<name>A0A8S1FA77_9PELO</name>
<reference evidence="2 3" key="1">
    <citation type="submission" date="2020-04" db="EMBL/GenBank/DDBJ databases">
        <authorList>
            <person name="Laetsch R D."/>
            <person name="Stevens L."/>
            <person name="Kumar S."/>
            <person name="Blaxter L. M."/>
        </authorList>
    </citation>
    <scope>NUCLEOTIDE SEQUENCE [LARGE SCALE GENOMIC DNA]</scope>
</reference>
<dbReference type="Proteomes" id="UP000494206">
    <property type="component" value="Unassembled WGS sequence"/>
</dbReference>